<dbReference type="InterPro" id="IPR013087">
    <property type="entry name" value="Znf_C2H2_type"/>
</dbReference>
<evidence type="ECO:0000259" key="1">
    <source>
        <dbReference type="PROSITE" id="PS50157"/>
    </source>
</evidence>
<accession>A0A6C0BN57</accession>
<dbReference type="Gene3D" id="3.30.160.60">
    <property type="entry name" value="Classic Zinc Finger"/>
    <property type="match status" value="1"/>
</dbReference>
<dbReference type="AlphaFoldDB" id="A0A6C0BN57"/>
<organism evidence="2">
    <name type="scientific">viral metagenome</name>
    <dbReference type="NCBI Taxonomy" id="1070528"/>
    <lineage>
        <taxon>unclassified sequences</taxon>
        <taxon>metagenomes</taxon>
        <taxon>organismal metagenomes</taxon>
    </lineage>
</organism>
<dbReference type="EMBL" id="MN739210">
    <property type="protein sequence ID" value="QHS93847.1"/>
    <property type="molecule type" value="Genomic_DNA"/>
</dbReference>
<dbReference type="SUPFAM" id="SSF57667">
    <property type="entry name" value="beta-beta-alpha zinc fingers"/>
    <property type="match status" value="1"/>
</dbReference>
<sequence>MTCLINQKKKRMQCSQCLKKYKTQRGLAKHIRIKHPTKPYEHKVERLVLPRLPDVIHTLVLDYLYYVVWGCQCLIKKTWNHLQKT</sequence>
<dbReference type="PROSITE" id="PS00028">
    <property type="entry name" value="ZINC_FINGER_C2H2_1"/>
    <property type="match status" value="1"/>
</dbReference>
<name>A0A6C0BN57_9ZZZZ</name>
<reference evidence="2" key="1">
    <citation type="journal article" date="2020" name="Nature">
        <title>Giant virus diversity and host interactions through global metagenomics.</title>
        <authorList>
            <person name="Schulz F."/>
            <person name="Roux S."/>
            <person name="Paez-Espino D."/>
            <person name="Jungbluth S."/>
            <person name="Walsh D.A."/>
            <person name="Denef V.J."/>
            <person name="McMahon K.D."/>
            <person name="Konstantinidis K.T."/>
            <person name="Eloe-Fadrosh E.A."/>
            <person name="Kyrpides N.C."/>
            <person name="Woyke T."/>
        </authorList>
    </citation>
    <scope>NUCLEOTIDE SEQUENCE</scope>
    <source>
        <strain evidence="2">GVMAG-M-3300018080-19</strain>
    </source>
</reference>
<protein>
    <recommendedName>
        <fullName evidence="1">C2H2-type domain-containing protein</fullName>
    </recommendedName>
</protein>
<evidence type="ECO:0000313" key="2">
    <source>
        <dbReference type="EMBL" id="QHS93847.1"/>
    </source>
</evidence>
<dbReference type="PROSITE" id="PS50157">
    <property type="entry name" value="ZINC_FINGER_C2H2_2"/>
    <property type="match status" value="1"/>
</dbReference>
<dbReference type="InterPro" id="IPR036236">
    <property type="entry name" value="Znf_C2H2_sf"/>
</dbReference>
<feature type="domain" description="C2H2-type" evidence="1">
    <location>
        <begin position="12"/>
        <end position="39"/>
    </location>
</feature>
<proteinExistence type="predicted"/>